<dbReference type="CDD" id="cd06127">
    <property type="entry name" value="DEDDh"/>
    <property type="match status" value="1"/>
</dbReference>
<accession>A0A2S4RTH7</accession>
<evidence type="ECO:0000256" key="3">
    <source>
        <dbReference type="ARBA" id="ARBA00022839"/>
    </source>
</evidence>
<dbReference type="PANTHER" id="PTHR30231">
    <property type="entry name" value="DNA POLYMERASE III SUBUNIT EPSILON"/>
    <property type="match status" value="1"/>
</dbReference>
<evidence type="ECO:0000313" key="5">
    <source>
        <dbReference type="EMBL" id="POU63030.1"/>
    </source>
</evidence>
<organism evidence="5 6">
    <name type="scientific">Citrobacter amalonaticus</name>
    <dbReference type="NCBI Taxonomy" id="35703"/>
    <lineage>
        <taxon>Bacteria</taxon>
        <taxon>Pseudomonadati</taxon>
        <taxon>Pseudomonadota</taxon>
        <taxon>Gammaproteobacteria</taxon>
        <taxon>Enterobacterales</taxon>
        <taxon>Enterobacteriaceae</taxon>
        <taxon>Citrobacter</taxon>
    </lineage>
</organism>
<name>A0A2S4RTH7_CITAM</name>
<dbReference type="EMBL" id="PQLX01000008">
    <property type="protein sequence ID" value="POU63030.1"/>
    <property type="molecule type" value="Genomic_DNA"/>
</dbReference>
<dbReference type="GO" id="GO:0006259">
    <property type="term" value="P:DNA metabolic process"/>
    <property type="evidence" value="ECO:0007669"/>
    <property type="project" value="UniProtKB-ARBA"/>
</dbReference>
<sequence>MSITNTTISQRAKRWLDDGRLFIDTETTGLGDDAEIVEICIIDKNGFIMLNTLIKPTKPIPDEAIAIHGITNEMVAHAPAWKDVHGAVADLFFNYGFVIYNADYDTRLIRQTAELNGLGTDGLSSFMGEYSLCAMKLYAEYRGEPGKYHGYKWHKLVDAAAHEGVVVEGQAHRALTDCKMTVGVIRALAQGGAV</sequence>
<evidence type="ECO:0000259" key="4">
    <source>
        <dbReference type="SMART" id="SM00479"/>
    </source>
</evidence>
<evidence type="ECO:0000256" key="2">
    <source>
        <dbReference type="ARBA" id="ARBA00022801"/>
    </source>
</evidence>
<keyword evidence="1" id="KW-0540">Nuclease</keyword>
<comment type="caution">
    <text evidence="5">The sequence shown here is derived from an EMBL/GenBank/DDBJ whole genome shotgun (WGS) entry which is preliminary data.</text>
</comment>
<dbReference type="AlphaFoldDB" id="A0A2S4RTH7"/>
<dbReference type="PANTHER" id="PTHR30231:SF4">
    <property type="entry name" value="PROTEIN NEN2"/>
    <property type="match status" value="1"/>
</dbReference>
<feature type="domain" description="Exonuclease" evidence="4">
    <location>
        <begin position="19"/>
        <end position="194"/>
    </location>
</feature>
<dbReference type="OrthoDB" id="280774at2"/>
<dbReference type="Pfam" id="PF00929">
    <property type="entry name" value="RNase_T"/>
    <property type="match status" value="1"/>
</dbReference>
<dbReference type="SMART" id="SM00479">
    <property type="entry name" value="EXOIII"/>
    <property type="match status" value="1"/>
</dbReference>
<evidence type="ECO:0000256" key="1">
    <source>
        <dbReference type="ARBA" id="ARBA00022722"/>
    </source>
</evidence>
<dbReference type="InterPro" id="IPR012337">
    <property type="entry name" value="RNaseH-like_sf"/>
</dbReference>
<dbReference type="RefSeq" id="WP_103777531.1">
    <property type="nucleotide sequence ID" value="NZ_PQLX01000008.1"/>
</dbReference>
<dbReference type="Gene3D" id="3.30.420.10">
    <property type="entry name" value="Ribonuclease H-like superfamily/Ribonuclease H"/>
    <property type="match status" value="1"/>
</dbReference>
<dbReference type="InterPro" id="IPR013520">
    <property type="entry name" value="Ribonucl_H"/>
</dbReference>
<dbReference type="SUPFAM" id="SSF53098">
    <property type="entry name" value="Ribonuclease H-like"/>
    <property type="match status" value="1"/>
</dbReference>
<dbReference type="GO" id="GO:0008408">
    <property type="term" value="F:3'-5' exonuclease activity"/>
    <property type="evidence" value="ECO:0007669"/>
    <property type="project" value="TreeGrafter"/>
</dbReference>
<dbReference type="Proteomes" id="UP000237003">
    <property type="component" value="Unassembled WGS sequence"/>
</dbReference>
<gene>
    <name evidence="5" type="ORF">C3430_20225</name>
</gene>
<keyword evidence="2" id="KW-0378">Hydrolase</keyword>
<dbReference type="GO" id="GO:0003676">
    <property type="term" value="F:nucleic acid binding"/>
    <property type="evidence" value="ECO:0007669"/>
    <property type="project" value="InterPro"/>
</dbReference>
<evidence type="ECO:0000313" key="6">
    <source>
        <dbReference type="Proteomes" id="UP000237003"/>
    </source>
</evidence>
<dbReference type="InterPro" id="IPR036397">
    <property type="entry name" value="RNaseH_sf"/>
</dbReference>
<protein>
    <submittedName>
        <fullName evidence="5">3'-5' exonuclease</fullName>
    </submittedName>
</protein>
<keyword evidence="3 5" id="KW-0269">Exonuclease</keyword>
<reference evidence="5 6" key="1">
    <citation type="submission" date="2018-01" db="EMBL/GenBank/DDBJ databases">
        <title>Complete genome sequences of 14 Citrobacter spp. isolated from plant in Canada.</title>
        <authorList>
            <person name="Bhandare S.G."/>
            <person name="Colavecchio A."/>
            <person name="Jeukens J."/>
            <person name="Emond-Rheault J.-G."/>
            <person name="Freschi L."/>
            <person name="Hamel J."/>
            <person name="Kukavica-Ibrulj I."/>
            <person name="Levesque R."/>
            <person name="Goodridge L."/>
        </authorList>
    </citation>
    <scope>NUCLEOTIDE SEQUENCE [LARGE SCALE GENOMIC DNA]</scope>
    <source>
        <strain evidence="5 6">S1285</strain>
    </source>
</reference>
<proteinExistence type="predicted"/>